<feature type="non-terminal residue" evidence="2">
    <location>
        <position position="263"/>
    </location>
</feature>
<gene>
    <name evidence="2" type="ORF">FOZ62_006826</name>
</gene>
<sequence length="263" mass="28545">PARFLEEDWERWARARSTQGYRSLDRSTEMDFENLRHLALLPFFNEMFPFAHLCPCLLVEAPPRAHPRAQGSAQDTSTSSHRAAPDSCELSNAEYPSEVGLSSGIDATVEAAQVGSRAKGPSVFDWGQELSLRNALSGKPPGGSTMTEAEDATAAATACSSPCRASHTSSDNIESDPDGHFGFFVSLAQQPESEEVDDGVVDEESLIEYADQHGDPEKADVHVGIFSAGATSFGYHQARLMQTRLAGIIMKEPSKPSWETLLE</sequence>
<evidence type="ECO:0000313" key="2">
    <source>
        <dbReference type="EMBL" id="KAF4702631.1"/>
    </source>
</evidence>
<feature type="region of interest" description="Disordered" evidence="1">
    <location>
        <begin position="66"/>
        <end position="88"/>
    </location>
</feature>
<comment type="caution">
    <text evidence="2">The sequence shown here is derived from an EMBL/GenBank/DDBJ whole genome shotgun (WGS) entry which is preliminary data.</text>
</comment>
<evidence type="ECO:0000313" key="3">
    <source>
        <dbReference type="Proteomes" id="UP000574390"/>
    </source>
</evidence>
<dbReference type="Proteomes" id="UP000574390">
    <property type="component" value="Unassembled WGS sequence"/>
</dbReference>
<dbReference type="AlphaFoldDB" id="A0A7J6Q3S0"/>
<dbReference type="EMBL" id="JABANM010032614">
    <property type="protein sequence ID" value="KAF4702631.1"/>
    <property type="molecule type" value="Genomic_DNA"/>
</dbReference>
<accession>A0A7J6Q3S0</accession>
<feature type="compositionally biased region" description="Polar residues" evidence="1">
    <location>
        <begin position="71"/>
        <end position="81"/>
    </location>
</feature>
<protein>
    <submittedName>
        <fullName evidence="2">Uncharacterized protein</fullName>
    </submittedName>
</protein>
<proteinExistence type="predicted"/>
<organism evidence="2 3">
    <name type="scientific">Perkinsus olseni</name>
    <name type="common">Perkinsus atlanticus</name>
    <dbReference type="NCBI Taxonomy" id="32597"/>
    <lineage>
        <taxon>Eukaryota</taxon>
        <taxon>Sar</taxon>
        <taxon>Alveolata</taxon>
        <taxon>Perkinsozoa</taxon>
        <taxon>Perkinsea</taxon>
        <taxon>Perkinsida</taxon>
        <taxon>Perkinsidae</taxon>
        <taxon>Perkinsus</taxon>
    </lineage>
</organism>
<evidence type="ECO:0000256" key="1">
    <source>
        <dbReference type="SAM" id="MobiDB-lite"/>
    </source>
</evidence>
<reference evidence="2 3" key="1">
    <citation type="submission" date="2020-04" db="EMBL/GenBank/DDBJ databases">
        <title>Perkinsus olseni comparative genomics.</title>
        <authorList>
            <person name="Bogema D.R."/>
        </authorList>
    </citation>
    <scope>NUCLEOTIDE SEQUENCE [LARGE SCALE GENOMIC DNA]</scope>
    <source>
        <strain evidence="2">ATCC PRA-205</strain>
    </source>
</reference>
<name>A0A7J6Q3S0_PEROL</name>